<dbReference type="InterPro" id="IPR037171">
    <property type="entry name" value="NagB/RpiA_transferase-like"/>
</dbReference>
<name>A0A382WFP2_9ZZZZ</name>
<gene>
    <name evidence="1" type="ORF">METZ01_LOCUS410333</name>
</gene>
<evidence type="ECO:0008006" key="2">
    <source>
        <dbReference type="Google" id="ProtNLM"/>
    </source>
</evidence>
<sequence>MKILEWTDAGIRLLDQARLPNESEFILCDTLDKICEAIRSLRIRGAPALGVAAAYAMLLGARKIPCVNHDAFMTELVSVADSVRATRP</sequence>
<dbReference type="Gene3D" id="1.20.120.420">
    <property type="entry name" value="translation initiation factor eif-2b, domain 1"/>
    <property type="match status" value="1"/>
</dbReference>
<evidence type="ECO:0000313" key="1">
    <source>
        <dbReference type="EMBL" id="SVD57479.1"/>
    </source>
</evidence>
<accession>A0A382WFP2</accession>
<dbReference type="InterPro" id="IPR027363">
    <property type="entry name" value="M1Pi_N"/>
</dbReference>
<feature type="non-terminal residue" evidence="1">
    <location>
        <position position="88"/>
    </location>
</feature>
<organism evidence="1">
    <name type="scientific">marine metagenome</name>
    <dbReference type="NCBI Taxonomy" id="408172"/>
    <lineage>
        <taxon>unclassified sequences</taxon>
        <taxon>metagenomes</taxon>
        <taxon>ecological metagenomes</taxon>
    </lineage>
</organism>
<reference evidence="1" key="1">
    <citation type="submission" date="2018-05" db="EMBL/GenBank/DDBJ databases">
        <authorList>
            <person name="Lanie J.A."/>
            <person name="Ng W.-L."/>
            <person name="Kazmierczak K.M."/>
            <person name="Andrzejewski T.M."/>
            <person name="Davidsen T.M."/>
            <person name="Wayne K.J."/>
            <person name="Tettelin H."/>
            <person name="Glass J.I."/>
            <person name="Rusch D."/>
            <person name="Podicherti R."/>
            <person name="Tsui H.-C.T."/>
            <person name="Winkler M.E."/>
        </authorList>
    </citation>
    <scope>NUCLEOTIDE SEQUENCE</scope>
</reference>
<dbReference type="SUPFAM" id="SSF100950">
    <property type="entry name" value="NagB/RpiA/CoA transferase-like"/>
    <property type="match status" value="1"/>
</dbReference>
<proteinExistence type="predicted"/>
<dbReference type="EMBL" id="UINC01159410">
    <property type="protein sequence ID" value="SVD57479.1"/>
    <property type="molecule type" value="Genomic_DNA"/>
</dbReference>
<dbReference type="AlphaFoldDB" id="A0A382WFP2"/>
<protein>
    <recommendedName>
        <fullName evidence="2">S-methyl-5-thioribose-1-phosphate isomerase</fullName>
    </recommendedName>
</protein>